<protein>
    <recommendedName>
        <fullName evidence="3">ACT domain-containing protein</fullName>
    </recommendedName>
</protein>
<sequence>MQLMRQRQYDVVWLKARTDQDTIWRAEFVVLATEDDVQLLVRRLNRLPCVLRVLPWFSGGTSA</sequence>
<dbReference type="Proteomes" id="UP000249915">
    <property type="component" value="Unassembled WGS sequence"/>
</dbReference>
<organism evidence="1 2">
    <name type="scientific">Prauserella muralis</name>
    <dbReference type="NCBI Taxonomy" id="588067"/>
    <lineage>
        <taxon>Bacteria</taxon>
        <taxon>Bacillati</taxon>
        <taxon>Actinomycetota</taxon>
        <taxon>Actinomycetes</taxon>
        <taxon>Pseudonocardiales</taxon>
        <taxon>Pseudonocardiaceae</taxon>
        <taxon>Prauserella</taxon>
    </lineage>
</organism>
<accession>A0A2V4AGE0</accession>
<proteinExistence type="predicted"/>
<name>A0A2V4AGE0_9PSEU</name>
<gene>
    <name evidence="1" type="ORF">BAY60_29240</name>
</gene>
<evidence type="ECO:0000313" key="1">
    <source>
        <dbReference type="EMBL" id="PXY18919.1"/>
    </source>
</evidence>
<evidence type="ECO:0000313" key="2">
    <source>
        <dbReference type="Proteomes" id="UP000249915"/>
    </source>
</evidence>
<reference evidence="1 2" key="1">
    <citation type="submission" date="2016-07" db="EMBL/GenBank/DDBJ databases">
        <title>Draft genome sequence of Prauserella muralis DSM 45305, isolated from a mould-covered wall in an indoor environment.</title>
        <authorList>
            <person name="Ruckert C."/>
            <person name="Albersmeier A."/>
            <person name="Jiang C.-L."/>
            <person name="Jiang Y."/>
            <person name="Kalinowski J."/>
            <person name="Schneider O."/>
            <person name="Winkler A."/>
            <person name="Zotchev S.B."/>
        </authorList>
    </citation>
    <scope>NUCLEOTIDE SEQUENCE [LARGE SCALE GENOMIC DNA]</scope>
    <source>
        <strain evidence="1 2">DSM 45305</strain>
    </source>
</reference>
<dbReference type="EMBL" id="MASW01000007">
    <property type="protein sequence ID" value="PXY18919.1"/>
    <property type="molecule type" value="Genomic_DNA"/>
</dbReference>
<evidence type="ECO:0008006" key="3">
    <source>
        <dbReference type="Google" id="ProtNLM"/>
    </source>
</evidence>
<comment type="caution">
    <text evidence="1">The sequence shown here is derived from an EMBL/GenBank/DDBJ whole genome shotgun (WGS) entry which is preliminary data.</text>
</comment>
<dbReference type="AlphaFoldDB" id="A0A2V4AGE0"/>
<keyword evidence="2" id="KW-1185">Reference proteome</keyword>